<gene>
    <name evidence="2" type="ORF">K504DRAFT_97968</name>
</gene>
<feature type="transmembrane region" description="Helical" evidence="1">
    <location>
        <begin position="47"/>
        <end position="64"/>
    </location>
</feature>
<proteinExistence type="predicted"/>
<reference evidence="2" key="1">
    <citation type="journal article" date="2020" name="Stud. Mycol.">
        <title>101 Dothideomycetes genomes: a test case for predicting lifestyles and emergence of pathogens.</title>
        <authorList>
            <person name="Haridas S."/>
            <person name="Albert R."/>
            <person name="Binder M."/>
            <person name="Bloem J."/>
            <person name="Labutti K."/>
            <person name="Salamov A."/>
            <person name="Andreopoulos B."/>
            <person name="Baker S."/>
            <person name="Barry K."/>
            <person name="Bills G."/>
            <person name="Bluhm B."/>
            <person name="Cannon C."/>
            <person name="Castanera R."/>
            <person name="Culley D."/>
            <person name="Daum C."/>
            <person name="Ezra D."/>
            <person name="Gonzalez J."/>
            <person name="Henrissat B."/>
            <person name="Kuo A."/>
            <person name="Liang C."/>
            <person name="Lipzen A."/>
            <person name="Lutzoni F."/>
            <person name="Magnuson J."/>
            <person name="Mondo S."/>
            <person name="Nolan M."/>
            <person name="Ohm R."/>
            <person name="Pangilinan J."/>
            <person name="Park H.-J."/>
            <person name="Ramirez L."/>
            <person name="Alfaro M."/>
            <person name="Sun H."/>
            <person name="Tritt A."/>
            <person name="Yoshinaga Y."/>
            <person name="Zwiers L.-H."/>
            <person name="Turgeon B."/>
            <person name="Goodwin S."/>
            <person name="Spatafora J."/>
            <person name="Crous P."/>
            <person name="Grigoriev I."/>
        </authorList>
    </citation>
    <scope>NUCLEOTIDE SEQUENCE</scope>
    <source>
        <strain evidence="2">CBS 279.74</strain>
    </source>
</reference>
<dbReference type="EMBL" id="MU005779">
    <property type="protein sequence ID" value="KAF2705235.1"/>
    <property type="molecule type" value="Genomic_DNA"/>
</dbReference>
<keyword evidence="3" id="KW-1185">Reference proteome</keyword>
<name>A0A6G1JYA2_9PLEO</name>
<evidence type="ECO:0000313" key="3">
    <source>
        <dbReference type="Proteomes" id="UP000799428"/>
    </source>
</evidence>
<keyword evidence="1" id="KW-0812">Transmembrane</keyword>
<dbReference type="AlphaFoldDB" id="A0A6G1JYA2"/>
<evidence type="ECO:0000313" key="2">
    <source>
        <dbReference type="EMBL" id="KAF2705235.1"/>
    </source>
</evidence>
<evidence type="ECO:0000256" key="1">
    <source>
        <dbReference type="SAM" id="Phobius"/>
    </source>
</evidence>
<organism evidence="2 3">
    <name type="scientific">Pleomassaria siparia CBS 279.74</name>
    <dbReference type="NCBI Taxonomy" id="1314801"/>
    <lineage>
        <taxon>Eukaryota</taxon>
        <taxon>Fungi</taxon>
        <taxon>Dikarya</taxon>
        <taxon>Ascomycota</taxon>
        <taxon>Pezizomycotina</taxon>
        <taxon>Dothideomycetes</taxon>
        <taxon>Pleosporomycetidae</taxon>
        <taxon>Pleosporales</taxon>
        <taxon>Pleomassariaceae</taxon>
        <taxon>Pleomassaria</taxon>
    </lineage>
</organism>
<evidence type="ECO:0008006" key="4">
    <source>
        <dbReference type="Google" id="ProtNLM"/>
    </source>
</evidence>
<accession>A0A6G1JYA2</accession>
<sequence>MRTYVPSGKNTKKGEEYFTYTALVNCGFFLTTCVVLALILAFSFWSIVTPLQIFFVVVVIIKGGEGEGEREEIMNRQCKATKKQKQKNIEIYRKEK</sequence>
<protein>
    <recommendedName>
        <fullName evidence="4">Transmembrane protein</fullName>
    </recommendedName>
</protein>
<keyword evidence="1" id="KW-0472">Membrane</keyword>
<dbReference type="Proteomes" id="UP000799428">
    <property type="component" value="Unassembled WGS sequence"/>
</dbReference>
<keyword evidence="1" id="KW-1133">Transmembrane helix</keyword>
<feature type="transmembrane region" description="Helical" evidence="1">
    <location>
        <begin position="20"/>
        <end position="41"/>
    </location>
</feature>